<dbReference type="EMBL" id="BAABRL010000003">
    <property type="protein sequence ID" value="GAA5495068.1"/>
    <property type="molecule type" value="Genomic_DNA"/>
</dbReference>
<name>A0ABP9UX66_9BACT</name>
<reference evidence="1 2" key="1">
    <citation type="submission" date="2024-02" db="EMBL/GenBank/DDBJ databases">
        <title>Rubritalea halochordaticola NBRC 107102.</title>
        <authorList>
            <person name="Ichikawa N."/>
            <person name="Katano-Makiyama Y."/>
            <person name="Hidaka K."/>
        </authorList>
    </citation>
    <scope>NUCLEOTIDE SEQUENCE [LARGE SCALE GENOMIC DNA]</scope>
    <source>
        <strain evidence="1 2">NBRC 107102</strain>
    </source>
</reference>
<proteinExistence type="predicted"/>
<keyword evidence="2" id="KW-1185">Reference proteome</keyword>
<dbReference type="RefSeq" id="WP_346187915.1">
    <property type="nucleotide sequence ID" value="NZ_BAABRL010000003.1"/>
</dbReference>
<comment type="caution">
    <text evidence="1">The sequence shown here is derived from an EMBL/GenBank/DDBJ whole genome shotgun (WGS) entry which is preliminary data.</text>
</comment>
<gene>
    <name evidence="1" type="ORF">Rhal01_01238</name>
</gene>
<evidence type="ECO:0000313" key="2">
    <source>
        <dbReference type="Proteomes" id="UP001424741"/>
    </source>
</evidence>
<evidence type="ECO:0000313" key="1">
    <source>
        <dbReference type="EMBL" id="GAA5495068.1"/>
    </source>
</evidence>
<sequence>MDFNSLETGEAFDRCCDCGCDLSDDYVSYMVQKSYVGEECIFEYAICNDCREKVSEEFSEKSREAMFDFFHDRADIDEKMMRLGPEASIDEHIQTCLTCSSAREEVSSYSYAGLFLGKILLPGPFPVMICGKCEEELTECLSQETRDAWNRFLEENFPGPPADVLDKPRTGKPILL</sequence>
<accession>A0ABP9UX66</accession>
<organism evidence="1 2">
    <name type="scientific">Rubritalea halochordaticola</name>
    <dbReference type="NCBI Taxonomy" id="714537"/>
    <lineage>
        <taxon>Bacteria</taxon>
        <taxon>Pseudomonadati</taxon>
        <taxon>Verrucomicrobiota</taxon>
        <taxon>Verrucomicrobiia</taxon>
        <taxon>Verrucomicrobiales</taxon>
        <taxon>Rubritaleaceae</taxon>
        <taxon>Rubritalea</taxon>
    </lineage>
</organism>
<protein>
    <submittedName>
        <fullName evidence="1">Uncharacterized protein</fullName>
    </submittedName>
</protein>
<dbReference type="Proteomes" id="UP001424741">
    <property type="component" value="Unassembled WGS sequence"/>
</dbReference>